<organism evidence="4">
    <name type="scientific">marine sediment metagenome</name>
    <dbReference type="NCBI Taxonomy" id="412755"/>
    <lineage>
        <taxon>unclassified sequences</taxon>
        <taxon>metagenomes</taxon>
        <taxon>ecological metagenomes</taxon>
    </lineage>
</organism>
<keyword evidence="2" id="KW-1133">Transmembrane helix</keyword>
<keyword evidence="2" id="KW-0472">Membrane</keyword>
<feature type="non-terminal residue" evidence="4">
    <location>
        <position position="1"/>
    </location>
</feature>
<feature type="transmembrane region" description="Helical" evidence="2">
    <location>
        <begin position="64"/>
        <end position="92"/>
    </location>
</feature>
<sequence>TYWPPAFVIAASIIAVIALALAIVLIRWLSSWGIALHLVLFENQPAGKAFGSSAKRLSGHKARLVTSLVVWVVARGILGLVVAAMAGALFNIVPGLFGTDLRSIATATIVLLLLWAFANATVAALSNGALADLLYRLYLHVSPDASRATAIERAEKNKRSDQASWGEQEIGNFLIGYRALATGRDSKRQDEAGERSDDSQHKQSNQQVCDQKWPPKLPSGTKAR</sequence>
<feature type="transmembrane region" description="Helical" evidence="2">
    <location>
        <begin position="6"/>
        <end position="29"/>
    </location>
</feature>
<evidence type="ECO:0000256" key="1">
    <source>
        <dbReference type="SAM" id="MobiDB-lite"/>
    </source>
</evidence>
<evidence type="ECO:0000313" key="4">
    <source>
        <dbReference type="EMBL" id="GAH03605.1"/>
    </source>
</evidence>
<dbReference type="Pfam" id="PF10110">
    <property type="entry name" value="GPDPase_memb"/>
    <property type="match status" value="1"/>
</dbReference>
<name>X1D5Q6_9ZZZZ</name>
<feature type="transmembrane region" description="Helical" evidence="2">
    <location>
        <begin position="104"/>
        <end position="126"/>
    </location>
</feature>
<dbReference type="InterPro" id="IPR018476">
    <property type="entry name" value="GlyceroP-diester-Pdiesterase_M"/>
</dbReference>
<evidence type="ECO:0000259" key="3">
    <source>
        <dbReference type="Pfam" id="PF10110"/>
    </source>
</evidence>
<proteinExistence type="predicted"/>
<protein>
    <recommendedName>
        <fullName evidence="3">Glycerophosphoryl diester phosphodiesterase membrane domain-containing protein</fullName>
    </recommendedName>
</protein>
<dbReference type="EMBL" id="BART01020403">
    <property type="protein sequence ID" value="GAH03605.1"/>
    <property type="molecule type" value="Genomic_DNA"/>
</dbReference>
<feature type="compositionally biased region" description="Basic and acidic residues" evidence="1">
    <location>
        <begin position="184"/>
        <end position="201"/>
    </location>
</feature>
<dbReference type="AlphaFoldDB" id="X1D5Q6"/>
<feature type="region of interest" description="Disordered" evidence="1">
    <location>
        <begin position="184"/>
        <end position="224"/>
    </location>
</feature>
<accession>X1D5Q6</accession>
<keyword evidence="2" id="KW-0812">Transmembrane</keyword>
<evidence type="ECO:0000256" key="2">
    <source>
        <dbReference type="SAM" id="Phobius"/>
    </source>
</evidence>
<reference evidence="4" key="1">
    <citation type="journal article" date="2014" name="Front. Microbiol.">
        <title>High frequency of phylogenetically diverse reductive dehalogenase-homologous genes in deep subseafloor sedimentary metagenomes.</title>
        <authorList>
            <person name="Kawai M."/>
            <person name="Futagami T."/>
            <person name="Toyoda A."/>
            <person name="Takaki Y."/>
            <person name="Nishi S."/>
            <person name="Hori S."/>
            <person name="Arai W."/>
            <person name="Tsubouchi T."/>
            <person name="Morono Y."/>
            <person name="Uchiyama I."/>
            <person name="Ito T."/>
            <person name="Fujiyama A."/>
            <person name="Inagaki F."/>
            <person name="Takami H."/>
        </authorList>
    </citation>
    <scope>NUCLEOTIDE SEQUENCE</scope>
    <source>
        <strain evidence="4">Expedition CK06-06</strain>
    </source>
</reference>
<comment type="caution">
    <text evidence="4">The sequence shown here is derived from an EMBL/GenBank/DDBJ whole genome shotgun (WGS) entry which is preliminary data.</text>
</comment>
<feature type="domain" description="Glycerophosphoryl diester phosphodiesterase membrane" evidence="3">
    <location>
        <begin position="12"/>
        <end position="137"/>
    </location>
</feature>
<gene>
    <name evidence="4" type="ORF">S01H4_37918</name>
</gene>